<dbReference type="GO" id="GO:0016287">
    <property type="term" value="F:glycerone-phosphate O-acyltransferase activity"/>
    <property type="evidence" value="ECO:0007669"/>
    <property type="project" value="TreeGrafter"/>
</dbReference>
<evidence type="ECO:0000259" key="3">
    <source>
        <dbReference type="SMART" id="SM00563"/>
    </source>
</evidence>
<evidence type="ECO:0000313" key="5">
    <source>
        <dbReference type="Proteomes" id="UP000070444"/>
    </source>
</evidence>
<gene>
    <name evidence="4" type="ORF">CONCODRAFT_37028</name>
</gene>
<feature type="transmembrane region" description="Helical" evidence="2">
    <location>
        <begin position="397"/>
        <end position="424"/>
    </location>
</feature>
<keyword evidence="5" id="KW-1185">Reference proteome</keyword>
<dbReference type="CDD" id="cd07992">
    <property type="entry name" value="LPLAT_AAK14816-like"/>
    <property type="match status" value="1"/>
</dbReference>
<evidence type="ECO:0000256" key="2">
    <source>
        <dbReference type="SAM" id="Phobius"/>
    </source>
</evidence>
<evidence type="ECO:0000313" key="4">
    <source>
        <dbReference type="EMBL" id="KXN72366.1"/>
    </source>
</evidence>
<evidence type="ECO:0000256" key="1">
    <source>
        <dbReference type="SAM" id="MobiDB-lite"/>
    </source>
</evidence>
<dbReference type="OMA" id="IMALGCM"/>
<dbReference type="Pfam" id="PF01553">
    <property type="entry name" value="Acyltransferase"/>
    <property type="match status" value="1"/>
</dbReference>
<dbReference type="SUPFAM" id="SSF69593">
    <property type="entry name" value="Glycerol-3-phosphate (1)-acyltransferase"/>
    <property type="match status" value="2"/>
</dbReference>
<feature type="region of interest" description="Disordered" evidence="1">
    <location>
        <begin position="644"/>
        <end position="669"/>
    </location>
</feature>
<dbReference type="GO" id="GO:0008654">
    <property type="term" value="P:phospholipid biosynthetic process"/>
    <property type="evidence" value="ECO:0007669"/>
    <property type="project" value="TreeGrafter"/>
</dbReference>
<dbReference type="PANTHER" id="PTHR31605">
    <property type="entry name" value="GLYCEROL-3-PHOSPHATE O-ACYLTRANSFERASE 1"/>
    <property type="match status" value="1"/>
</dbReference>
<organism evidence="4 5">
    <name type="scientific">Conidiobolus coronatus (strain ATCC 28846 / CBS 209.66 / NRRL 28638)</name>
    <name type="common">Delacroixia coronata</name>
    <dbReference type="NCBI Taxonomy" id="796925"/>
    <lineage>
        <taxon>Eukaryota</taxon>
        <taxon>Fungi</taxon>
        <taxon>Fungi incertae sedis</taxon>
        <taxon>Zoopagomycota</taxon>
        <taxon>Entomophthoromycotina</taxon>
        <taxon>Entomophthoromycetes</taxon>
        <taxon>Entomophthorales</taxon>
        <taxon>Ancylistaceae</taxon>
        <taxon>Conidiobolus</taxon>
    </lineage>
</organism>
<sequence length="669" mass="75263">MAVEAKYIIYDLFNYFLNNTVDLFFRQIQPRGSHLIPQDGPVFFVGAPHANQFVDPLVLQRHTGRRIFYLIAKKSYDRPLVGAFARVTHSIPVARPQDSAFKGTGKIQIVERYNNPTLLNGINTRFTKDLGPGFAITFPRSKVTAEVEEVLSDTEVRIKVEIKDLVALEALTQQGGTTFKVIPRINQNEVYQSVYDTLKEGNCVGIFPEGGSHDRTELLPLKAGIAVMALGAMAHYPGLNVKIVPCGMNYFHPDKFRSRAVVEYGKPITITQDLVEKFKQGGADKREACSELLSTVSDALKAVTLNTPDYETLMVIQAARRLYRPKNKKFKITRVTELNRRLVAGYLHYKDEPRIQEIKAKVLDYNKQLRTFGIRDHQVKNTTLSRLRASFRLFRRVIGLMFMAVLALPGSILASPIIIAASIVSKQKQKEALATSSVKIRAKDVISSWKILIALGLGPLVYTIYSVIITYLVSYMNINRFFVWITPIISLIILPMITYISLIFGERGFDIYRSLPPLFLCMLGDPAVKTLPQTREELSNEITAIINDLGPQLFPELDHTRTFDEHNNEYTPLTPGSVNALNWIMSPFELIGERLFSDYSDAENGSSLSRNTSYTDLPKLAPLSSLSTSNIKLKLNKHEEILPDNVNVVPPSPKTQTDEQAPLEVKKDI</sequence>
<reference evidence="4 5" key="1">
    <citation type="journal article" date="2015" name="Genome Biol. Evol.">
        <title>Phylogenomic analyses indicate that early fungi evolved digesting cell walls of algal ancestors of land plants.</title>
        <authorList>
            <person name="Chang Y."/>
            <person name="Wang S."/>
            <person name="Sekimoto S."/>
            <person name="Aerts A.L."/>
            <person name="Choi C."/>
            <person name="Clum A."/>
            <person name="LaButti K.M."/>
            <person name="Lindquist E.A."/>
            <person name="Yee Ngan C."/>
            <person name="Ohm R.A."/>
            <person name="Salamov A.A."/>
            <person name="Grigoriev I.V."/>
            <person name="Spatafora J.W."/>
            <person name="Berbee M.L."/>
        </authorList>
    </citation>
    <scope>NUCLEOTIDE SEQUENCE [LARGE SCALE GENOMIC DNA]</scope>
    <source>
        <strain evidence="4 5">NRRL 28638</strain>
    </source>
</reference>
<dbReference type="PANTHER" id="PTHR31605:SF0">
    <property type="entry name" value="GLYCEROL-3-PHOSPHATE O-ACYLTRANSFERASE 1"/>
    <property type="match status" value="1"/>
</dbReference>
<name>A0A137PBM9_CONC2</name>
<keyword evidence="2" id="KW-1133">Transmembrane helix</keyword>
<accession>A0A137PBM9</accession>
<dbReference type="SMART" id="SM00563">
    <property type="entry name" value="PlsC"/>
    <property type="match status" value="1"/>
</dbReference>
<dbReference type="OrthoDB" id="2427554at2759"/>
<dbReference type="STRING" id="796925.A0A137PBM9"/>
<feature type="transmembrane region" description="Helical" evidence="2">
    <location>
        <begin position="451"/>
        <end position="475"/>
    </location>
</feature>
<dbReference type="AlphaFoldDB" id="A0A137PBM9"/>
<keyword evidence="2" id="KW-0812">Transmembrane</keyword>
<dbReference type="EMBL" id="KQ964454">
    <property type="protein sequence ID" value="KXN72366.1"/>
    <property type="molecule type" value="Genomic_DNA"/>
</dbReference>
<dbReference type="InterPro" id="IPR002123">
    <property type="entry name" value="Plipid/glycerol_acylTrfase"/>
</dbReference>
<feature type="domain" description="Phospholipid/glycerol acyltransferase" evidence="3">
    <location>
        <begin position="43"/>
        <end position="251"/>
    </location>
</feature>
<protein>
    <recommendedName>
        <fullName evidence="3">Phospholipid/glycerol acyltransferase domain-containing protein</fullName>
    </recommendedName>
</protein>
<dbReference type="GO" id="GO:0004366">
    <property type="term" value="F:glycerol-3-phosphate O-acyltransferase activity"/>
    <property type="evidence" value="ECO:0007669"/>
    <property type="project" value="TreeGrafter"/>
</dbReference>
<proteinExistence type="predicted"/>
<dbReference type="InterPro" id="IPR052744">
    <property type="entry name" value="GPAT/DAPAT"/>
</dbReference>
<dbReference type="Proteomes" id="UP000070444">
    <property type="component" value="Unassembled WGS sequence"/>
</dbReference>
<feature type="transmembrane region" description="Helical" evidence="2">
    <location>
        <begin position="481"/>
        <end position="504"/>
    </location>
</feature>
<keyword evidence="2" id="KW-0472">Membrane</keyword>